<feature type="region of interest" description="Disordered" evidence="1">
    <location>
        <begin position="1"/>
        <end position="34"/>
    </location>
</feature>
<proteinExistence type="predicted"/>
<sequence length="507" mass="57233">MKRERASRIPTSHPAPCDMGKKSRRRRVPSSRHHRPFVGSCVPWVMLDRIAHRTKGGGDRVVRDEVADGTLSEISSTCTGKPIVVSLRVAEPPEVSRLYLHWPDGLRPEMRDVNRPTVIAAHGDSILFETYVPLDACGLSTTSYPIDYFVYTAPSRPKIGSPSLLWRLPTCFENGRVDAAMTDHYCKPYLSRDQRAMWRGNIGLLCRGDGGFTVANLAVGVQQPCLCLGEFSVLHHTPAETEMKWEVKQLPAPVPCDGHDGPPNLLIGGRPCSWETDIVIPFEFDGRHFLCWVDLYLGLMFVDVTAKHPPPPRYARLPVELDQRRLYIDAGAPDPARRVCVTDACIMQLISINNDAGRSVLDRSCSAFSISTWTLELETMQWHKVVTIRSDKFWAAIDTDKRLPRLLPEFPTMSMVDPDDVCFTLEDRYHNFWLVNVGTKNKVLGAVALYINEEEEEEEGCTAGVFYGNSFITSQFTRYMDKDAIKSLEMSKKLQRAKQGRVMEKMD</sequence>
<dbReference type="Proteomes" id="UP000324705">
    <property type="component" value="Chromosome 6B"/>
</dbReference>
<dbReference type="Pfam" id="PF07762">
    <property type="entry name" value="DUF1618"/>
    <property type="match status" value="1"/>
</dbReference>
<dbReference type="PANTHER" id="PTHR33074:SF79">
    <property type="entry name" value="EXPRESSED PROTEIN"/>
    <property type="match status" value="1"/>
</dbReference>
<evidence type="ECO:0000313" key="4">
    <source>
        <dbReference type="Proteomes" id="UP000324705"/>
    </source>
</evidence>
<feature type="domain" description="DUF1618" evidence="2">
    <location>
        <begin position="292"/>
        <end position="422"/>
    </location>
</feature>
<reference evidence="3 4" key="1">
    <citation type="submission" date="2017-09" db="EMBL/GenBank/DDBJ databases">
        <authorList>
            <consortium name="International Durum Wheat Genome Sequencing Consortium (IDWGSC)"/>
            <person name="Milanesi L."/>
        </authorList>
    </citation>
    <scope>NUCLEOTIDE SEQUENCE [LARGE SCALE GENOMIC DNA]</scope>
    <source>
        <strain evidence="4">cv. Svevo</strain>
    </source>
</reference>
<name>A0A9R0YW31_TRITD</name>
<accession>A0A9R0YW31</accession>
<protein>
    <recommendedName>
        <fullName evidence="2">DUF1618 domain-containing protein</fullName>
    </recommendedName>
</protein>
<dbReference type="Gramene" id="TRITD6Bv1G216350.1">
    <property type="protein sequence ID" value="TRITD6Bv1G216350.1"/>
    <property type="gene ID" value="TRITD6Bv1G216350"/>
</dbReference>
<dbReference type="PANTHER" id="PTHR33074">
    <property type="entry name" value="EXPRESSED PROTEIN-RELATED"/>
    <property type="match status" value="1"/>
</dbReference>
<evidence type="ECO:0000259" key="2">
    <source>
        <dbReference type="Pfam" id="PF07762"/>
    </source>
</evidence>
<dbReference type="InterPro" id="IPR011676">
    <property type="entry name" value="DUF1618"/>
</dbReference>
<keyword evidence="4" id="KW-1185">Reference proteome</keyword>
<organism evidence="3 4">
    <name type="scientific">Triticum turgidum subsp. durum</name>
    <name type="common">Durum wheat</name>
    <name type="synonym">Triticum durum</name>
    <dbReference type="NCBI Taxonomy" id="4567"/>
    <lineage>
        <taxon>Eukaryota</taxon>
        <taxon>Viridiplantae</taxon>
        <taxon>Streptophyta</taxon>
        <taxon>Embryophyta</taxon>
        <taxon>Tracheophyta</taxon>
        <taxon>Spermatophyta</taxon>
        <taxon>Magnoliopsida</taxon>
        <taxon>Liliopsida</taxon>
        <taxon>Poales</taxon>
        <taxon>Poaceae</taxon>
        <taxon>BOP clade</taxon>
        <taxon>Pooideae</taxon>
        <taxon>Triticodae</taxon>
        <taxon>Triticeae</taxon>
        <taxon>Triticinae</taxon>
        <taxon>Triticum</taxon>
    </lineage>
</organism>
<evidence type="ECO:0000313" key="3">
    <source>
        <dbReference type="EMBL" id="VAI62797.1"/>
    </source>
</evidence>
<dbReference type="AlphaFoldDB" id="A0A9R0YW31"/>
<evidence type="ECO:0000256" key="1">
    <source>
        <dbReference type="SAM" id="MobiDB-lite"/>
    </source>
</evidence>
<dbReference type="OMA" id="MEAHGWM"/>
<gene>
    <name evidence="3" type="ORF">TRITD_6Bv1G216350</name>
</gene>
<dbReference type="EMBL" id="LT934122">
    <property type="protein sequence ID" value="VAI62797.1"/>
    <property type="molecule type" value="Genomic_DNA"/>
</dbReference>
<feature type="compositionally biased region" description="Basic residues" evidence="1">
    <location>
        <begin position="22"/>
        <end position="34"/>
    </location>
</feature>